<dbReference type="AlphaFoldDB" id="A0AAN1CTS4"/>
<organism evidence="1 2">
    <name type="scientific">Vibrio breoganii</name>
    <dbReference type="NCBI Taxonomy" id="553239"/>
    <lineage>
        <taxon>Bacteria</taxon>
        <taxon>Pseudomonadati</taxon>
        <taxon>Pseudomonadota</taxon>
        <taxon>Gammaproteobacteria</taxon>
        <taxon>Vibrionales</taxon>
        <taxon>Vibrionaceae</taxon>
        <taxon>Vibrio</taxon>
    </lineage>
</organism>
<protein>
    <submittedName>
        <fullName evidence="1">Uncharacterized protein</fullName>
    </submittedName>
</protein>
<dbReference type="Proteomes" id="UP000092018">
    <property type="component" value="Chromosome 2"/>
</dbReference>
<accession>A0AAN1CTS4</accession>
<evidence type="ECO:0000313" key="1">
    <source>
        <dbReference type="EMBL" id="ANO34953.1"/>
    </source>
</evidence>
<sequence length="402" mass="45344">MLTFPNHYRAPLASFAASLDNKGPENVITFVVERTKDTLTLIAGCEARLHLLTITLDEHCSLKTGKFSLNASMFKLCLAALDKPHSGEPISFHVRYHKGRLPVLTAQPSSDLWRDIHATPACDSHLGLLARVRSAGYEPLSKCWIESALHHAHSHPKLSLFRLNQQDEKLEIVAENTLHSYDLPYHTNPRIDLTLDTDALEGLKALCHQNRSSRIHVYADSECAYFSDEITTVCFGLNFDESELEAKPIHYQVETKFSVNVNALFNELKSHSQVDTIKLENQTYLYVSNSGIRVCGATEEERCFKCFETKVPPSDEALLYSLTSTEFKQAIGQFKTLNTKEMYLQVLITPEGSRMLGLYKHTLSEFPYSTVAIELFPEGLEDIEADIEFHQSITPTQADLFC</sequence>
<dbReference type="EMBL" id="CP016178">
    <property type="protein sequence ID" value="ANO34953.1"/>
    <property type="molecule type" value="Genomic_DNA"/>
</dbReference>
<gene>
    <name evidence="1" type="ORF">A6E01_17395</name>
</gene>
<name>A0AAN1CTS4_9VIBR</name>
<dbReference type="RefSeq" id="WP_065210845.1">
    <property type="nucleotide sequence ID" value="NZ_CP016178.1"/>
</dbReference>
<dbReference type="KEGG" id="vbr:A6E01_17395"/>
<proteinExistence type="predicted"/>
<evidence type="ECO:0000313" key="2">
    <source>
        <dbReference type="Proteomes" id="UP000092018"/>
    </source>
</evidence>
<reference evidence="1 2" key="1">
    <citation type="submission" date="2016-06" db="EMBL/GenBank/DDBJ databases">
        <title>Adaptive Radiation by Waves of Gene Transfer Leads to Fine-Scale Resource Partitioning in Marine Microbes.</title>
        <authorList>
            <person name="Hehemann J.-H."/>
            <person name="Arevalo P."/>
            <person name="Datta M.S."/>
            <person name="Yu X."/>
            <person name="Corzett C."/>
            <person name="Henschel A."/>
            <person name="Preheim S.P."/>
            <person name="Timberlake S."/>
            <person name="Alm E.J."/>
            <person name="Polz M.F."/>
        </authorList>
    </citation>
    <scope>NUCLEOTIDE SEQUENCE [LARGE SCALE GENOMIC DNA]</scope>
    <source>
        <strain evidence="1 2">FF50</strain>
    </source>
</reference>